<comment type="subunit">
    <text evidence="9">The complex comprises the extracytoplasmic solute receptor protein and the two transmembrane proteins.</text>
</comment>
<dbReference type="OrthoDB" id="9797534at2"/>
<evidence type="ECO:0000259" key="10">
    <source>
        <dbReference type="Pfam" id="PF04290"/>
    </source>
</evidence>
<name>A0A2T0VUA8_9RHOB</name>
<evidence type="ECO:0000256" key="9">
    <source>
        <dbReference type="RuleBase" id="RU369079"/>
    </source>
</evidence>
<sequence>MRKNLNRLYSVCGFAAAFFLASIAMVTIVQIVARQFHVAIETTEVAGFCLAASTFLGLAYTFANGGHVRISLVSQFLPKGAHRIIELWCCSIGIAISGYAAWQMTLFTIQSFDFGDLSPGMVAMPLWIPQSGVAFGLITLTIGIAEQATLIFAGKTAGYEVNVDGTAE</sequence>
<gene>
    <name evidence="11" type="ORF">CLV80_1148</name>
</gene>
<evidence type="ECO:0000256" key="5">
    <source>
        <dbReference type="ARBA" id="ARBA00022692"/>
    </source>
</evidence>
<keyword evidence="6 9" id="KW-1133">Transmembrane helix</keyword>
<keyword evidence="4 9" id="KW-0997">Cell inner membrane</keyword>
<evidence type="ECO:0000313" key="11">
    <source>
        <dbReference type="EMBL" id="PRY74972.1"/>
    </source>
</evidence>
<evidence type="ECO:0000313" key="12">
    <source>
        <dbReference type="Proteomes" id="UP000238007"/>
    </source>
</evidence>
<evidence type="ECO:0000256" key="6">
    <source>
        <dbReference type="ARBA" id="ARBA00022989"/>
    </source>
</evidence>
<dbReference type="InterPro" id="IPR055348">
    <property type="entry name" value="DctQ"/>
</dbReference>
<dbReference type="InterPro" id="IPR007387">
    <property type="entry name" value="TRAP_DctQ"/>
</dbReference>
<protein>
    <recommendedName>
        <fullName evidence="9">TRAP transporter small permease protein</fullName>
    </recommendedName>
</protein>
<keyword evidence="2 9" id="KW-0813">Transport</keyword>
<evidence type="ECO:0000256" key="3">
    <source>
        <dbReference type="ARBA" id="ARBA00022475"/>
    </source>
</evidence>
<feature type="transmembrane region" description="Helical" evidence="9">
    <location>
        <begin position="45"/>
        <end position="63"/>
    </location>
</feature>
<evidence type="ECO:0000256" key="8">
    <source>
        <dbReference type="ARBA" id="ARBA00038436"/>
    </source>
</evidence>
<feature type="transmembrane region" description="Helical" evidence="9">
    <location>
        <begin position="122"/>
        <end position="145"/>
    </location>
</feature>
<keyword evidence="5 9" id="KW-0812">Transmembrane</keyword>
<feature type="transmembrane region" description="Helical" evidence="9">
    <location>
        <begin position="12"/>
        <end position="33"/>
    </location>
</feature>
<comment type="function">
    <text evidence="9">Part of the tripartite ATP-independent periplasmic (TRAP) transport system.</text>
</comment>
<accession>A0A2T0VUA8</accession>
<feature type="transmembrane region" description="Helical" evidence="9">
    <location>
        <begin position="84"/>
        <end position="102"/>
    </location>
</feature>
<dbReference type="PANTHER" id="PTHR35011">
    <property type="entry name" value="2,3-DIKETO-L-GULONATE TRAP TRANSPORTER SMALL PERMEASE PROTEIN YIAM"/>
    <property type="match status" value="1"/>
</dbReference>
<dbReference type="Pfam" id="PF04290">
    <property type="entry name" value="DctQ"/>
    <property type="match status" value="1"/>
</dbReference>
<reference evidence="11 12" key="1">
    <citation type="submission" date="2018-03" db="EMBL/GenBank/DDBJ databases">
        <title>Genomic Encyclopedia of Archaeal and Bacterial Type Strains, Phase II (KMG-II): from individual species to whole genera.</title>
        <authorList>
            <person name="Goeker M."/>
        </authorList>
    </citation>
    <scope>NUCLEOTIDE SEQUENCE [LARGE SCALE GENOMIC DNA]</scope>
    <source>
        <strain evidence="11 12">DSM 101533</strain>
    </source>
</reference>
<dbReference type="EMBL" id="PVTP01000014">
    <property type="protein sequence ID" value="PRY74972.1"/>
    <property type="molecule type" value="Genomic_DNA"/>
</dbReference>
<keyword evidence="7 9" id="KW-0472">Membrane</keyword>
<feature type="domain" description="Tripartite ATP-independent periplasmic transporters DctQ component" evidence="10">
    <location>
        <begin position="23"/>
        <end position="148"/>
    </location>
</feature>
<keyword evidence="3" id="KW-1003">Cell membrane</keyword>
<evidence type="ECO:0000256" key="2">
    <source>
        <dbReference type="ARBA" id="ARBA00022448"/>
    </source>
</evidence>
<dbReference type="GO" id="GO:0022857">
    <property type="term" value="F:transmembrane transporter activity"/>
    <property type="evidence" value="ECO:0007669"/>
    <property type="project" value="UniProtKB-UniRule"/>
</dbReference>
<dbReference type="Proteomes" id="UP000238007">
    <property type="component" value="Unassembled WGS sequence"/>
</dbReference>
<evidence type="ECO:0000256" key="4">
    <source>
        <dbReference type="ARBA" id="ARBA00022519"/>
    </source>
</evidence>
<dbReference type="GO" id="GO:0015740">
    <property type="term" value="P:C4-dicarboxylate transport"/>
    <property type="evidence" value="ECO:0007669"/>
    <property type="project" value="TreeGrafter"/>
</dbReference>
<evidence type="ECO:0000256" key="1">
    <source>
        <dbReference type="ARBA" id="ARBA00004429"/>
    </source>
</evidence>
<keyword evidence="12" id="KW-1185">Reference proteome</keyword>
<evidence type="ECO:0000256" key="7">
    <source>
        <dbReference type="ARBA" id="ARBA00023136"/>
    </source>
</evidence>
<dbReference type="AlphaFoldDB" id="A0A2T0VUA8"/>
<dbReference type="RefSeq" id="WP_106359005.1">
    <property type="nucleotide sequence ID" value="NZ_PVTP01000014.1"/>
</dbReference>
<dbReference type="GO" id="GO:0005886">
    <property type="term" value="C:plasma membrane"/>
    <property type="evidence" value="ECO:0007669"/>
    <property type="project" value="UniProtKB-SubCell"/>
</dbReference>
<comment type="subcellular location">
    <subcellularLocation>
        <location evidence="1 9">Cell inner membrane</location>
        <topology evidence="1 9">Multi-pass membrane protein</topology>
    </subcellularLocation>
</comment>
<dbReference type="PANTHER" id="PTHR35011:SF10">
    <property type="entry name" value="TRAP TRANSPORTER SMALL PERMEASE PROTEIN"/>
    <property type="match status" value="1"/>
</dbReference>
<organism evidence="11 12">
    <name type="scientific">Yoonia maritima</name>
    <dbReference type="NCBI Taxonomy" id="1435347"/>
    <lineage>
        <taxon>Bacteria</taxon>
        <taxon>Pseudomonadati</taxon>
        <taxon>Pseudomonadota</taxon>
        <taxon>Alphaproteobacteria</taxon>
        <taxon>Rhodobacterales</taxon>
        <taxon>Paracoccaceae</taxon>
        <taxon>Yoonia</taxon>
    </lineage>
</organism>
<comment type="similarity">
    <text evidence="8 9">Belongs to the TRAP transporter small permease family.</text>
</comment>
<proteinExistence type="inferred from homology"/>
<comment type="caution">
    <text evidence="11">The sequence shown here is derived from an EMBL/GenBank/DDBJ whole genome shotgun (WGS) entry which is preliminary data.</text>
</comment>